<dbReference type="PANTHER" id="PTHR30024:SF46">
    <property type="entry name" value="ABC TRANSPORTER, SUBSTRATE-BINDING LIPOPROTEIN"/>
    <property type="match status" value="1"/>
</dbReference>
<evidence type="ECO:0000313" key="3">
    <source>
        <dbReference type="Proteomes" id="UP000509722"/>
    </source>
</evidence>
<gene>
    <name evidence="2" type="ORF">CURT_0875</name>
</gene>
<feature type="domain" description="SsuA/THI5-like" evidence="1">
    <location>
        <begin position="64"/>
        <end position="256"/>
    </location>
</feature>
<protein>
    <submittedName>
        <fullName evidence="2">Nitrate/sulfonate/bicarbonate ABC transporter, periplasmic substrate-binding protein</fullName>
    </submittedName>
</protein>
<dbReference type="PIRSF" id="PIRSF027386">
    <property type="entry name" value="UCP027386_ABC_sbc_TM0202"/>
    <property type="match status" value="1"/>
</dbReference>
<name>A0AAE7E9W9_9BACT</name>
<dbReference type="Pfam" id="PF09084">
    <property type="entry name" value="NMT1"/>
    <property type="match status" value="1"/>
</dbReference>
<dbReference type="InterPro" id="IPR027024">
    <property type="entry name" value="UCP027386_ABC_sbc_TM0202"/>
</dbReference>
<dbReference type="AlphaFoldDB" id="A0AAE7E9W9"/>
<organism evidence="2 3">
    <name type="scientific">Campylobacter ureolyticus</name>
    <dbReference type="NCBI Taxonomy" id="827"/>
    <lineage>
        <taxon>Bacteria</taxon>
        <taxon>Pseudomonadati</taxon>
        <taxon>Campylobacterota</taxon>
        <taxon>Epsilonproteobacteria</taxon>
        <taxon>Campylobacterales</taxon>
        <taxon>Campylobacteraceae</taxon>
        <taxon>Campylobacter</taxon>
    </lineage>
</organism>
<accession>A0AAE7E9W9</accession>
<dbReference type="SUPFAM" id="SSF53850">
    <property type="entry name" value="Periplasmic binding protein-like II"/>
    <property type="match status" value="1"/>
</dbReference>
<dbReference type="RefSeq" id="WP_018713057.1">
    <property type="nucleotide sequence ID" value="NZ_CP053832.1"/>
</dbReference>
<proteinExistence type="predicted"/>
<dbReference type="GeneID" id="77175777"/>
<dbReference type="Proteomes" id="UP000509722">
    <property type="component" value="Chromosome"/>
</dbReference>
<sequence length="320" mass="35871">MKRREFLTTSSALMATMFAPNLFAKENFTIYGAPALPSIVIAVALLQGKINREVSTNLEIWKNPDQLRAGVASGKFKVMMSPSNVAVNLRNQGQNIAMFNNLTNGINRLMVKDKSIKAPEDLIGKKLIMPFKNDMPDIVFRALFRKLNIDISKIDISYAATPPEAVTHFLTKDYDATFLPEPMASVTILRGKQRGLSIYKAFDFSDFWVEAFKTKPLIPQAGIIVDVDYYDKNRALFDILQSDLEDALKWIMNNKQSAANIGSSYLPAPIPAIAQSLESANLSVTRARDIKDEAMKFFEIIMEFNPKLIGSKLPDKSFFI</sequence>
<reference evidence="2 3" key="1">
    <citation type="submission" date="2020-05" db="EMBL/GenBank/DDBJ databases">
        <title>Complete genome sequencing of Campylobacter and Arcobacter type strains.</title>
        <authorList>
            <person name="Miller W.G."/>
            <person name="Yee E."/>
        </authorList>
    </citation>
    <scope>NUCLEOTIDE SEQUENCE [LARGE SCALE GENOMIC DNA]</scope>
    <source>
        <strain evidence="2 3">LMG 6451</strain>
    </source>
</reference>
<dbReference type="InterPro" id="IPR015168">
    <property type="entry name" value="SsuA/THI5"/>
</dbReference>
<dbReference type="PANTHER" id="PTHR30024">
    <property type="entry name" value="ALIPHATIC SULFONATES-BINDING PROTEIN-RELATED"/>
    <property type="match status" value="1"/>
</dbReference>
<dbReference type="EMBL" id="CP053832">
    <property type="protein sequence ID" value="QKF84361.1"/>
    <property type="molecule type" value="Genomic_DNA"/>
</dbReference>
<evidence type="ECO:0000313" key="2">
    <source>
        <dbReference type="EMBL" id="QKF84361.1"/>
    </source>
</evidence>
<evidence type="ECO:0000259" key="1">
    <source>
        <dbReference type="Pfam" id="PF09084"/>
    </source>
</evidence>
<dbReference type="Gene3D" id="3.40.190.10">
    <property type="entry name" value="Periplasmic binding protein-like II"/>
    <property type="match status" value="2"/>
</dbReference>